<dbReference type="PROSITE" id="PS50006">
    <property type="entry name" value="FHA_DOMAIN"/>
    <property type="match status" value="1"/>
</dbReference>
<proteinExistence type="predicted"/>
<feature type="coiled-coil region" evidence="1">
    <location>
        <begin position="366"/>
        <end position="393"/>
    </location>
</feature>
<reference evidence="4 5" key="1">
    <citation type="submission" date="2023-09" db="EMBL/GenBank/DDBJ databases">
        <authorList>
            <person name="Rey-Velasco X."/>
        </authorList>
    </citation>
    <scope>NUCLEOTIDE SEQUENCE [LARGE SCALE GENOMIC DNA]</scope>
    <source>
        <strain evidence="4 5">P117</strain>
    </source>
</reference>
<gene>
    <name evidence="4" type="ORF">RM552_04270</name>
</gene>
<evidence type="ECO:0000259" key="3">
    <source>
        <dbReference type="PROSITE" id="PS50006"/>
    </source>
</evidence>
<dbReference type="Proteomes" id="UP001253545">
    <property type="component" value="Unassembled WGS sequence"/>
</dbReference>
<dbReference type="RefSeq" id="WP_311367541.1">
    <property type="nucleotide sequence ID" value="NZ_JAVRHX010000001.1"/>
</dbReference>
<keyword evidence="5" id="KW-1185">Reference proteome</keyword>
<sequence>MPYILIIVLLFFPIRLVAKDWHIVLIPYVDTQNNSSIQLSPLQQNQFEQGLEIALTQSLEKLMPSHVIFEKCNTSLCGKANIKSLLNAVLFNAPEIQLLGLYSISRSKQSYIQIDMLDPLSHQIILADSMPIQPEDIDNNLLLLGQNAGRLLAQKLSSRLKEQTIGISLIDFEQEELQGLSTHVLGANMDTKMTLKRSSQYFRFGQRYFPVVTSHYELQTSLSASQVKNVFAAFFENKNTAIVFNFDKEKELLSITRGGKPYNPSLLTLGLVFSVIVFILAYLIRRQYLNYYLNEYAELRNADGWLNTYQTAKKPFYGLAKKWASQASYWNSRQIDSAKTVDKAKLYFDAGDIITAKLFVTKALHINTVNKDAKALTQKIAEYENNTKLLSENEQWIRNKIAKAMNNYRQQLPLKALKQAYQAYAKAKHLGNFKKQTKAIAKLIKKIKQEYSTSARSMVIFASNDPVSITLTQYDIIHIGRLPNKNDFTWISSQDSVFHINHKLVSRVGHHCSIEQTASGFALKDHSSKNGSYINAIPSKAGVSSALSSGDSITLGANDSLNAVTLNVKISACSKLAEFSFVPSSETLVNQEKLNKIWPDNALALRTKLVCTKKTAIVALNKKDASMRIVSEKDILDSSLYTPICTIKLGEQALIAPLDEISNITIEDVELIGEVPLQLPCSIKYQDTIIQLNQYDGVSMRYAQHSIHKLPTE</sequence>
<organism evidence="4 5">
    <name type="scientific">Glaciecola petra</name>
    <dbReference type="NCBI Taxonomy" id="3075602"/>
    <lineage>
        <taxon>Bacteria</taxon>
        <taxon>Pseudomonadati</taxon>
        <taxon>Pseudomonadota</taxon>
        <taxon>Gammaproteobacteria</taxon>
        <taxon>Alteromonadales</taxon>
        <taxon>Alteromonadaceae</taxon>
        <taxon>Glaciecola</taxon>
    </lineage>
</organism>
<dbReference type="EMBL" id="JAVRHX010000001">
    <property type="protein sequence ID" value="MDT0594053.1"/>
    <property type="molecule type" value="Genomic_DNA"/>
</dbReference>
<keyword evidence="2" id="KW-0812">Transmembrane</keyword>
<feature type="transmembrane region" description="Helical" evidence="2">
    <location>
        <begin position="266"/>
        <end position="284"/>
    </location>
</feature>
<dbReference type="InterPro" id="IPR000253">
    <property type="entry name" value="FHA_dom"/>
</dbReference>
<evidence type="ECO:0000313" key="4">
    <source>
        <dbReference type="EMBL" id="MDT0594053.1"/>
    </source>
</evidence>
<feature type="domain" description="FHA" evidence="3">
    <location>
        <begin position="477"/>
        <end position="539"/>
    </location>
</feature>
<accession>A0ABU2ZPT1</accession>
<name>A0ABU2ZPT1_9ALTE</name>
<dbReference type="SUPFAM" id="SSF49879">
    <property type="entry name" value="SMAD/FHA domain"/>
    <property type="match status" value="1"/>
</dbReference>
<evidence type="ECO:0000256" key="1">
    <source>
        <dbReference type="SAM" id="Coils"/>
    </source>
</evidence>
<dbReference type="Gene3D" id="2.60.200.20">
    <property type="match status" value="1"/>
</dbReference>
<dbReference type="InterPro" id="IPR008984">
    <property type="entry name" value="SMAD_FHA_dom_sf"/>
</dbReference>
<evidence type="ECO:0000313" key="5">
    <source>
        <dbReference type="Proteomes" id="UP001253545"/>
    </source>
</evidence>
<dbReference type="CDD" id="cd00060">
    <property type="entry name" value="FHA"/>
    <property type="match status" value="1"/>
</dbReference>
<dbReference type="Pfam" id="PF00498">
    <property type="entry name" value="FHA"/>
    <property type="match status" value="1"/>
</dbReference>
<protein>
    <submittedName>
        <fullName evidence="4">FHA domain-containing protein</fullName>
    </submittedName>
</protein>
<comment type="caution">
    <text evidence="4">The sequence shown here is derived from an EMBL/GenBank/DDBJ whole genome shotgun (WGS) entry which is preliminary data.</text>
</comment>
<keyword evidence="2" id="KW-1133">Transmembrane helix</keyword>
<keyword evidence="1" id="KW-0175">Coiled coil</keyword>
<evidence type="ECO:0000256" key="2">
    <source>
        <dbReference type="SAM" id="Phobius"/>
    </source>
</evidence>
<keyword evidence="2" id="KW-0472">Membrane</keyword>